<feature type="signal peptide" evidence="3">
    <location>
        <begin position="1"/>
        <end position="18"/>
    </location>
</feature>
<keyword evidence="2" id="KW-0472">Membrane</keyword>
<feature type="region of interest" description="Disordered" evidence="1">
    <location>
        <begin position="132"/>
        <end position="209"/>
    </location>
</feature>
<evidence type="ECO:0000313" key="5">
    <source>
        <dbReference type="Proteomes" id="UP000016933"/>
    </source>
</evidence>
<evidence type="ECO:0000256" key="1">
    <source>
        <dbReference type="SAM" id="MobiDB-lite"/>
    </source>
</evidence>
<evidence type="ECO:0000256" key="3">
    <source>
        <dbReference type="SAM" id="SignalP"/>
    </source>
</evidence>
<dbReference type="eggNOG" id="ENOG502T00Z">
    <property type="taxonomic scope" value="Eukaryota"/>
</dbReference>
<evidence type="ECO:0000256" key="2">
    <source>
        <dbReference type="SAM" id="Phobius"/>
    </source>
</evidence>
<gene>
    <name evidence="4" type="ORF">DOTSEDRAFT_77383</name>
</gene>
<keyword evidence="2" id="KW-0812">Transmembrane</keyword>
<name>N1Q5C3_DOTSN</name>
<feature type="transmembrane region" description="Helical" evidence="2">
    <location>
        <begin position="97"/>
        <end position="120"/>
    </location>
</feature>
<dbReference type="EMBL" id="KB446535">
    <property type="protein sequence ID" value="EME50360.1"/>
    <property type="molecule type" value="Genomic_DNA"/>
</dbReference>
<feature type="region of interest" description="Disordered" evidence="1">
    <location>
        <begin position="47"/>
        <end position="87"/>
    </location>
</feature>
<feature type="compositionally biased region" description="Low complexity" evidence="1">
    <location>
        <begin position="65"/>
        <end position="77"/>
    </location>
</feature>
<accession>N1Q5C3</accession>
<keyword evidence="3" id="KW-0732">Signal</keyword>
<keyword evidence="2" id="KW-1133">Transmembrane helix</keyword>
<evidence type="ECO:0008006" key="6">
    <source>
        <dbReference type="Google" id="ProtNLM"/>
    </source>
</evidence>
<dbReference type="HOGENOM" id="CLU_1355166_0_0_1"/>
<evidence type="ECO:0000313" key="4">
    <source>
        <dbReference type="EMBL" id="EME50360.1"/>
    </source>
</evidence>
<dbReference type="Proteomes" id="UP000016933">
    <property type="component" value="Unassembled WGS sequence"/>
</dbReference>
<organism evidence="4 5">
    <name type="scientific">Dothistroma septosporum (strain NZE10 / CBS 128990)</name>
    <name type="common">Red band needle blight fungus</name>
    <name type="synonym">Mycosphaerella pini</name>
    <dbReference type="NCBI Taxonomy" id="675120"/>
    <lineage>
        <taxon>Eukaryota</taxon>
        <taxon>Fungi</taxon>
        <taxon>Dikarya</taxon>
        <taxon>Ascomycota</taxon>
        <taxon>Pezizomycotina</taxon>
        <taxon>Dothideomycetes</taxon>
        <taxon>Dothideomycetidae</taxon>
        <taxon>Mycosphaerellales</taxon>
        <taxon>Mycosphaerellaceae</taxon>
        <taxon>Dothistroma</taxon>
    </lineage>
</organism>
<sequence length="209" mass="22147">MKLSLYLWLCAIGTLTSALAIDQVDANGPVARQETASQTAAITSTAATASSTATSNDPDQTDQPSSGIYGSSSSQGGNTDAGASGSGSSFNLSTGGLVAIIIVVVAVVAFGVATTTLWVIAKRRQWTMKQTLKRASKRLTGRGGPRQDARDAADERRRRRTGVQMTSREEQRGAKRGMVIEIKDQEDVKGERSAGGGLGSKLWRNDWKR</sequence>
<dbReference type="OMA" id="RQWEVRK"/>
<reference evidence="4 5" key="2">
    <citation type="journal article" date="2012" name="PLoS Pathog.">
        <title>Diverse lifestyles and strategies of plant pathogenesis encoded in the genomes of eighteen Dothideomycetes fungi.</title>
        <authorList>
            <person name="Ohm R.A."/>
            <person name="Feau N."/>
            <person name="Henrissat B."/>
            <person name="Schoch C.L."/>
            <person name="Horwitz B.A."/>
            <person name="Barry K.W."/>
            <person name="Condon B.J."/>
            <person name="Copeland A.C."/>
            <person name="Dhillon B."/>
            <person name="Glaser F."/>
            <person name="Hesse C.N."/>
            <person name="Kosti I."/>
            <person name="LaButti K."/>
            <person name="Lindquist E.A."/>
            <person name="Lucas S."/>
            <person name="Salamov A.A."/>
            <person name="Bradshaw R.E."/>
            <person name="Ciuffetti L."/>
            <person name="Hamelin R.C."/>
            <person name="Kema G.H.J."/>
            <person name="Lawrence C."/>
            <person name="Scott J.A."/>
            <person name="Spatafora J.W."/>
            <person name="Turgeon B.G."/>
            <person name="de Wit P.J.G.M."/>
            <person name="Zhong S."/>
            <person name="Goodwin S.B."/>
            <person name="Grigoriev I.V."/>
        </authorList>
    </citation>
    <scope>NUCLEOTIDE SEQUENCE [LARGE SCALE GENOMIC DNA]</scope>
    <source>
        <strain evidence="5">NZE10 / CBS 128990</strain>
    </source>
</reference>
<protein>
    <recommendedName>
        <fullName evidence="6">Mid2 domain-containing protein</fullName>
    </recommendedName>
</protein>
<reference evidence="5" key="1">
    <citation type="journal article" date="2012" name="PLoS Genet.">
        <title>The genomes of the fungal plant pathogens Cladosporium fulvum and Dothistroma septosporum reveal adaptation to different hosts and lifestyles but also signatures of common ancestry.</title>
        <authorList>
            <person name="de Wit P.J.G.M."/>
            <person name="van der Burgt A."/>
            <person name="Oekmen B."/>
            <person name="Stergiopoulos I."/>
            <person name="Abd-Elsalam K.A."/>
            <person name="Aerts A.L."/>
            <person name="Bahkali A.H."/>
            <person name="Beenen H.G."/>
            <person name="Chettri P."/>
            <person name="Cox M.P."/>
            <person name="Datema E."/>
            <person name="de Vries R.P."/>
            <person name="Dhillon B."/>
            <person name="Ganley A.R."/>
            <person name="Griffiths S.A."/>
            <person name="Guo Y."/>
            <person name="Hamelin R.C."/>
            <person name="Henrissat B."/>
            <person name="Kabir M.S."/>
            <person name="Jashni M.K."/>
            <person name="Kema G."/>
            <person name="Klaubauf S."/>
            <person name="Lapidus A."/>
            <person name="Levasseur A."/>
            <person name="Lindquist E."/>
            <person name="Mehrabi R."/>
            <person name="Ohm R.A."/>
            <person name="Owen T.J."/>
            <person name="Salamov A."/>
            <person name="Schwelm A."/>
            <person name="Schijlen E."/>
            <person name="Sun H."/>
            <person name="van den Burg H.A."/>
            <person name="van Ham R.C.H.J."/>
            <person name="Zhang S."/>
            <person name="Goodwin S.B."/>
            <person name="Grigoriev I.V."/>
            <person name="Collemare J."/>
            <person name="Bradshaw R.E."/>
        </authorList>
    </citation>
    <scope>NUCLEOTIDE SEQUENCE [LARGE SCALE GENOMIC DNA]</scope>
    <source>
        <strain evidence="5">NZE10 / CBS 128990</strain>
    </source>
</reference>
<feature type="compositionally biased region" description="Basic and acidic residues" evidence="1">
    <location>
        <begin position="145"/>
        <end position="156"/>
    </location>
</feature>
<feature type="compositionally biased region" description="Basic and acidic residues" evidence="1">
    <location>
        <begin position="181"/>
        <end position="192"/>
    </location>
</feature>
<dbReference type="AlphaFoldDB" id="N1Q5C3"/>
<dbReference type="OrthoDB" id="5425637at2759"/>
<keyword evidence="5" id="KW-1185">Reference proteome</keyword>
<proteinExistence type="predicted"/>
<feature type="chain" id="PRO_5004109587" description="Mid2 domain-containing protein" evidence="3">
    <location>
        <begin position="19"/>
        <end position="209"/>
    </location>
</feature>